<gene>
    <name evidence="3" type="ORF">NEISICOT_00004</name>
</gene>
<dbReference type="RefSeq" id="WP_003755003.1">
    <property type="nucleotide sequence ID" value="NZ_ACKO02000001.1"/>
</dbReference>
<feature type="domain" description="Hint" evidence="2">
    <location>
        <begin position="45"/>
        <end position="206"/>
    </location>
</feature>
<dbReference type="SUPFAM" id="SSF51294">
    <property type="entry name" value="Hedgehog/intein (Hint) domain"/>
    <property type="match status" value="1"/>
</dbReference>
<proteinExistence type="predicted"/>
<comment type="caution">
    <text evidence="3">The sequence shown here is derived from an EMBL/GenBank/DDBJ whole genome shotgun (WGS) entry which is preliminary data.</text>
</comment>
<dbReference type="CDD" id="cd00081">
    <property type="entry name" value="Hint"/>
    <property type="match status" value="1"/>
</dbReference>
<dbReference type="SMART" id="SM00306">
    <property type="entry name" value="HintN"/>
    <property type="match status" value="1"/>
</dbReference>
<dbReference type="Proteomes" id="UP000005365">
    <property type="component" value="Unassembled WGS sequence"/>
</dbReference>
<accession>C6M0I0</accession>
<dbReference type="InterPro" id="IPR003587">
    <property type="entry name" value="Hint_dom_N"/>
</dbReference>
<evidence type="ECO:0000313" key="3">
    <source>
        <dbReference type="EMBL" id="EET45904.1"/>
    </source>
</evidence>
<sequence length="330" mass="37608">MSGNEWGIYHSYFFQSETFKNTISGNNMNKLNGQHAVENALSSGMGGFMKGALVETEEGWTPIDELKVGDLVMSRPENGIGEAVPKRVVNTFRYEDKEVVMLKFSQFPERSGGGRILIATPNHPFCVYGVVTNLILEHPQFGKLGAYWKGCDYDDGEDVFAGDEGRARYEALWAFKHTPYEMRLYEQPVWKRADQLERGDVVLGVRDYYVVEDYRPLYAYRDTDQAWAQPTNLAYGWKESDLGNSYEMVLTDESLNSPTLDWADVPNDENLLYVDEDGQRHYRPYRTTVYNIEVEDYHTYCVDTGGNSSAQPELRSSRVDSPVIRDGGQP</sequence>
<name>C6M0I0_NEISI</name>
<dbReference type="EMBL" id="ACKO02000001">
    <property type="protein sequence ID" value="EET45904.1"/>
    <property type="molecule type" value="Genomic_DNA"/>
</dbReference>
<dbReference type="Gene3D" id="2.170.16.10">
    <property type="entry name" value="Hedgehog/Intein (Hint) domain"/>
    <property type="match status" value="1"/>
</dbReference>
<dbReference type="eggNOG" id="COG1372">
    <property type="taxonomic scope" value="Bacteria"/>
</dbReference>
<feature type="region of interest" description="Disordered" evidence="1">
    <location>
        <begin position="306"/>
        <end position="330"/>
    </location>
</feature>
<protein>
    <submittedName>
        <fullName evidence="3">Intein N-terminal splicing region</fullName>
    </submittedName>
</protein>
<reference evidence="3" key="1">
    <citation type="submission" date="2009-07" db="EMBL/GenBank/DDBJ databases">
        <authorList>
            <person name="Weinstock G."/>
            <person name="Sodergren E."/>
            <person name="Clifton S."/>
            <person name="Fulton L."/>
            <person name="Fulton B."/>
            <person name="Courtney L."/>
            <person name="Fronick C."/>
            <person name="Harrison M."/>
            <person name="Strong C."/>
            <person name="Farmer C."/>
            <person name="Delahaunty K."/>
            <person name="Markovic C."/>
            <person name="Hall O."/>
            <person name="Minx P."/>
            <person name="Tomlinson C."/>
            <person name="Mitreva M."/>
            <person name="Nelson J."/>
            <person name="Hou S."/>
            <person name="Wollam A."/>
            <person name="Pepin K.H."/>
            <person name="Johnson M."/>
            <person name="Bhonagiri V."/>
            <person name="Nash W.E."/>
            <person name="Warren W."/>
            <person name="Chinwalla A."/>
            <person name="Mardis E.R."/>
            <person name="Wilson R.K."/>
        </authorList>
    </citation>
    <scope>NUCLEOTIDE SEQUENCE [LARGE SCALE GENOMIC DNA]</scope>
    <source>
        <strain evidence="3">ATCC 29256</strain>
    </source>
</reference>
<evidence type="ECO:0000256" key="1">
    <source>
        <dbReference type="SAM" id="MobiDB-lite"/>
    </source>
</evidence>
<keyword evidence="4" id="KW-1185">Reference proteome</keyword>
<dbReference type="InterPro" id="IPR036844">
    <property type="entry name" value="Hint_dom_sf"/>
</dbReference>
<organism evidence="3 4">
    <name type="scientific">Neisseria sicca ATCC 29256</name>
    <dbReference type="NCBI Taxonomy" id="547045"/>
    <lineage>
        <taxon>Bacteria</taxon>
        <taxon>Pseudomonadati</taxon>
        <taxon>Pseudomonadota</taxon>
        <taxon>Betaproteobacteria</taxon>
        <taxon>Neisseriales</taxon>
        <taxon>Neisseriaceae</taxon>
        <taxon>Neisseria</taxon>
    </lineage>
</organism>
<evidence type="ECO:0000259" key="2">
    <source>
        <dbReference type="SMART" id="SM00306"/>
    </source>
</evidence>
<dbReference type="AlphaFoldDB" id="C6M0I0"/>
<evidence type="ECO:0000313" key="4">
    <source>
        <dbReference type="Proteomes" id="UP000005365"/>
    </source>
</evidence>